<reference evidence="2" key="1">
    <citation type="submission" date="2023-10" db="EMBL/GenBank/DDBJ databases">
        <authorList>
            <person name="Noh H."/>
        </authorList>
    </citation>
    <scope>NUCLEOTIDE SEQUENCE</scope>
    <source>
        <strain evidence="2">DUCC4014</strain>
    </source>
</reference>
<dbReference type="EMBL" id="CP086716">
    <property type="protein sequence ID" value="WOO80146.1"/>
    <property type="molecule type" value="Genomic_DNA"/>
</dbReference>
<feature type="compositionally biased region" description="Acidic residues" evidence="1">
    <location>
        <begin position="333"/>
        <end position="346"/>
    </location>
</feature>
<proteinExistence type="predicted"/>
<feature type="compositionally biased region" description="Basic and acidic residues" evidence="1">
    <location>
        <begin position="536"/>
        <end position="552"/>
    </location>
</feature>
<protein>
    <submittedName>
        <fullName evidence="2">Uncharacterized protein</fullName>
    </submittedName>
</protein>
<feature type="region of interest" description="Disordered" evidence="1">
    <location>
        <begin position="736"/>
        <end position="761"/>
    </location>
</feature>
<feature type="region of interest" description="Disordered" evidence="1">
    <location>
        <begin position="327"/>
        <end position="378"/>
    </location>
</feature>
<dbReference type="Proteomes" id="UP000827549">
    <property type="component" value="Chromosome 3"/>
</dbReference>
<evidence type="ECO:0000256" key="1">
    <source>
        <dbReference type="SAM" id="MobiDB-lite"/>
    </source>
</evidence>
<evidence type="ECO:0000313" key="2">
    <source>
        <dbReference type="EMBL" id="WOO80146.1"/>
    </source>
</evidence>
<feature type="region of interest" description="Disordered" evidence="1">
    <location>
        <begin position="1"/>
        <end position="23"/>
    </location>
</feature>
<feature type="region of interest" description="Disordered" evidence="1">
    <location>
        <begin position="522"/>
        <end position="552"/>
    </location>
</feature>
<feature type="region of interest" description="Disordered" evidence="1">
    <location>
        <begin position="645"/>
        <end position="667"/>
    </location>
</feature>
<feature type="compositionally biased region" description="Acidic residues" evidence="1">
    <location>
        <begin position="745"/>
        <end position="757"/>
    </location>
</feature>
<feature type="compositionally biased region" description="Basic and acidic residues" evidence="1">
    <location>
        <begin position="471"/>
        <end position="480"/>
    </location>
</feature>
<evidence type="ECO:0000313" key="3">
    <source>
        <dbReference type="Proteomes" id="UP000827549"/>
    </source>
</evidence>
<feature type="compositionally biased region" description="Low complexity" evidence="1">
    <location>
        <begin position="453"/>
        <end position="463"/>
    </location>
</feature>
<feature type="region of interest" description="Disordered" evidence="1">
    <location>
        <begin position="448"/>
        <end position="488"/>
    </location>
</feature>
<dbReference type="AlphaFoldDB" id="A0AAF0Y9D6"/>
<dbReference type="GeneID" id="87806900"/>
<dbReference type="RefSeq" id="XP_062626178.1">
    <property type="nucleotide sequence ID" value="XM_062770194.1"/>
</dbReference>
<sequence>MADNAGAAPGAGETRDPNPHGYPPILDKILYHGHPQMFGHFSGANHAFFPVTQHNPYHYLVFMHNKDDDSPGYTVLKVKGMRRKPMRLPMPDSRIIIPKYEKEGIEDYRTKKVPKPNYAIHFLITAFKSTRIVDFRSDNRAVEHLSAAMGPLDLVRIHHRTDGEPGDPSVAIKTGFEADTIVVFGTLTPPVPVRNDGSKWSTPGHRKIVLCPLFDTFYKGHGHIDRIEYHAAPNSQLVIVLYHCMRFTADEVHKVKHRFVCLLKSINTTLAAATSAQYPPSSIKIVDLRELLVGIHMCYLGTSRTTTESLGMEGLLNANNWVKGILPTTPAEGEGDGDGDSDEENDDHDHLPTYSHRHDRPPIYTEEPEEDPHPEQCCCDSLPGLRSAIRKLSTLVKDNPIEIVECDKYFVSNLPIKEDQLLRLQFKANNALIPDSLPRCRRHDQHEAHECSFSDSDSSSDSNSDSESDGPDTKTDTDKSPRRRTRRSKAAITYAMGMVLGICCVVCKRKGQWSDDKALGHQGKTTILTPTGEEEAEKKKQEKKASGAKEDPSSIPLNLAYVSKRFLSRIIKYDGTVASVSPFLDAFNILLHIELCGPPQTMAHFYAAAPPDYPAELIFKQRARAIDNEYRQVVDSELEAIFEYVTSPASGGEDEDEGEGERRDFDPGPVYSVLSRITHFAEGLFRHHLGNLTAEAESRIDAAREARDGALDGLAAEAEGAALTLKRKLDNANKRKRTTRAAAAGDDDEDDEDEDEGTAGLSSGVADSCVAVYILKMYDVILLWGWAD</sequence>
<name>A0AAF0Y9D6_9TREE</name>
<organism evidence="2 3">
    <name type="scientific">Vanrija pseudolonga</name>
    <dbReference type="NCBI Taxonomy" id="143232"/>
    <lineage>
        <taxon>Eukaryota</taxon>
        <taxon>Fungi</taxon>
        <taxon>Dikarya</taxon>
        <taxon>Basidiomycota</taxon>
        <taxon>Agaricomycotina</taxon>
        <taxon>Tremellomycetes</taxon>
        <taxon>Trichosporonales</taxon>
        <taxon>Trichosporonaceae</taxon>
        <taxon>Vanrija</taxon>
    </lineage>
</organism>
<accession>A0AAF0Y9D6</accession>
<keyword evidence="3" id="KW-1185">Reference proteome</keyword>
<gene>
    <name evidence="2" type="ORF">LOC62_03G003659</name>
</gene>